<keyword evidence="1" id="KW-0472">Membrane</keyword>
<accession>A0ABQ8T3H0</accession>
<keyword evidence="1" id="KW-0812">Transmembrane</keyword>
<keyword evidence="1" id="KW-1133">Transmembrane helix</keyword>
<feature type="transmembrane region" description="Helical" evidence="1">
    <location>
        <begin position="764"/>
        <end position="780"/>
    </location>
</feature>
<evidence type="ECO:0000313" key="3">
    <source>
        <dbReference type="Proteomes" id="UP001148838"/>
    </source>
</evidence>
<proteinExistence type="predicted"/>
<feature type="transmembrane region" description="Helical" evidence="1">
    <location>
        <begin position="871"/>
        <end position="887"/>
    </location>
</feature>
<reference evidence="2 3" key="1">
    <citation type="journal article" date="2022" name="Allergy">
        <title>Genome assembly and annotation of Periplaneta americana reveal a comprehensive cockroach allergen profile.</title>
        <authorList>
            <person name="Wang L."/>
            <person name="Xiong Q."/>
            <person name="Saelim N."/>
            <person name="Wang L."/>
            <person name="Nong W."/>
            <person name="Wan A.T."/>
            <person name="Shi M."/>
            <person name="Liu X."/>
            <person name="Cao Q."/>
            <person name="Hui J.H.L."/>
            <person name="Sookrung N."/>
            <person name="Leung T.F."/>
            <person name="Tungtrongchitr A."/>
            <person name="Tsui S.K.W."/>
        </authorList>
    </citation>
    <scope>NUCLEOTIDE SEQUENCE [LARGE SCALE GENOMIC DNA]</scope>
    <source>
        <strain evidence="2">PWHHKU_190912</strain>
    </source>
</reference>
<keyword evidence="3" id="KW-1185">Reference proteome</keyword>
<sequence length="1042" mass="120787">MCIEVLTEIRPFGEVLTEIRPFGKVLTEIHPFGKVLTEIRTFGKVLTEIRTFGKVLTEIRLFGKVLTEIRPFGKVLTEIRPFVLTEIRPFGKVLTEIRPFGKVLTEIRPFGKVLTEIRPFGKVLTEIRPFGKVLTEIRLFGKVLTEIRPFVLTEIRPFGKVLTEIRPFGKVLTEIRLFGKVLTEIRPFSKVLTEIRDVCPKYFPKNLILKNPQSLFLSQSESPSFTAIQNNRWLFNNVVSTTTLFSVDEIGDSEMKPRIRHRLPGIHLTVGENLGKNPTSSRHRKDFNFHAPPSNHVRVSSTNFIQRSSKNNENSVTAAVVDSSEQAPTFRLLYLGVVQRGTLSPQQMGKHEGRGVEVKAGDNHIIIIAVTAALSLVPSLETSLARVPAYSNTKSLRSVTNKRQRVKFRYLPSNSNRFYFPQGLTGCLPFLERRVLPLVERPEVTVTITNGGTLLLRNKNVSRVIPQSEQPSKRAVDVAVVASFGQQAVCSSEASFETGIRLECVRSCVSDLAIGLSPKYCGTRLERSGRVWLPRECASASNEKEGVGKRNSSFGKRCSAARSEEEELRSRRGAERAECGHGVLDALGCINIHPSGGRYTIRGLQFEENRIMAKSKPVKKYYFRRKWDYDYFVAEEDERICESPYRRTAYFTSTLLLQRVSYYCYYEYVITATTSTLLLLLRVRYYCYYEYVITDTTSTLLLLLRVRYYCYYEYVIPVTTIRYYCYYEYVITATTRTLLLLLRVRYCCYYEYVITLLRVRYYCYYEYVITVTTSTILLLLRVRYYCYYEYVITVTTSTLLLYYEYDITATTSTLLLLLRVRYYCYYEYVIADTTSTLLLILRVRYYCYYEYVITVTTSTILLLLRVRNYCYYEYVITATTSTLLLLLRVRYYCYYEYVITDTTSTLLLLLRVRYYCYYEYVITVTTSTLLLLLRVRYYSYYENSASSYDDTTRCGLVDNASVRRAENPGSNPGAGFFSVPLLLHRMMTQNICMEISYVLRPLQYLYYVNTKNISVNYMDKINSELTEAHPSQRYHEYELTSS</sequence>
<gene>
    <name evidence="2" type="ORF">ANN_10876</name>
</gene>
<comment type="caution">
    <text evidence="2">The sequence shown here is derived from an EMBL/GenBank/DDBJ whole genome shotgun (WGS) entry which is preliminary data.</text>
</comment>
<dbReference type="Proteomes" id="UP001148838">
    <property type="component" value="Unassembled WGS sequence"/>
</dbReference>
<protein>
    <submittedName>
        <fullName evidence="2">Uncharacterized protein</fullName>
    </submittedName>
</protein>
<name>A0ABQ8T3H0_PERAM</name>
<evidence type="ECO:0000313" key="2">
    <source>
        <dbReference type="EMBL" id="KAJ4441027.1"/>
    </source>
</evidence>
<feature type="transmembrane region" description="Helical" evidence="1">
    <location>
        <begin position="917"/>
        <end position="935"/>
    </location>
</feature>
<organism evidence="2 3">
    <name type="scientific">Periplaneta americana</name>
    <name type="common">American cockroach</name>
    <name type="synonym">Blatta americana</name>
    <dbReference type="NCBI Taxonomy" id="6978"/>
    <lineage>
        <taxon>Eukaryota</taxon>
        <taxon>Metazoa</taxon>
        <taxon>Ecdysozoa</taxon>
        <taxon>Arthropoda</taxon>
        <taxon>Hexapoda</taxon>
        <taxon>Insecta</taxon>
        <taxon>Pterygota</taxon>
        <taxon>Neoptera</taxon>
        <taxon>Polyneoptera</taxon>
        <taxon>Dictyoptera</taxon>
        <taxon>Blattodea</taxon>
        <taxon>Blattoidea</taxon>
        <taxon>Blattidae</taxon>
        <taxon>Blattinae</taxon>
        <taxon>Periplaneta</taxon>
    </lineage>
</organism>
<dbReference type="EMBL" id="JAJSOF020000015">
    <property type="protein sequence ID" value="KAJ4441027.1"/>
    <property type="molecule type" value="Genomic_DNA"/>
</dbReference>
<evidence type="ECO:0000256" key="1">
    <source>
        <dbReference type="SAM" id="Phobius"/>
    </source>
</evidence>